<dbReference type="InterPro" id="IPR036388">
    <property type="entry name" value="WH-like_DNA-bd_sf"/>
</dbReference>
<gene>
    <name evidence="10" type="ORF">RM531_05680</name>
</gene>
<feature type="DNA-binding region" description="OmpR/PhoB-type" evidence="7">
    <location>
        <begin position="125"/>
        <end position="223"/>
    </location>
</feature>
<keyword evidence="3" id="KW-0805">Transcription regulation</keyword>
<accession>A0ABU3B786</accession>
<evidence type="ECO:0000256" key="5">
    <source>
        <dbReference type="ARBA" id="ARBA00023163"/>
    </source>
</evidence>
<dbReference type="SMART" id="SM00448">
    <property type="entry name" value="REC"/>
    <property type="match status" value="1"/>
</dbReference>
<proteinExistence type="predicted"/>
<dbReference type="PROSITE" id="PS50110">
    <property type="entry name" value="RESPONSE_REGULATORY"/>
    <property type="match status" value="1"/>
</dbReference>
<dbReference type="EMBL" id="JAVRHY010000004">
    <property type="protein sequence ID" value="MDT0617955.1"/>
    <property type="molecule type" value="Genomic_DNA"/>
</dbReference>
<evidence type="ECO:0000256" key="7">
    <source>
        <dbReference type="PROSITE-ProRule" id="PRU01091"/>
    </source>
</evidence>
<dbReference type="SUPFAM" id="SSF46894">
    <property type="entry name" value="C-terminal effector domain of the bipartite response regulators"/>
    <property type="match status" value="1"/>
</dbReference>
<evidence type="ECO:0000256" key="4">
    <source>
        <dbReference type="ARBA" id="ARBA00023125"/>
    </source>
</evidence>
<evidence type="ECO:0000259" key="8">
    <source>
        <dbReference type="PROSITE" id="PS50110"/>
    </source>
</evidence>
<dbReference type="Gene3D" id="1.10.10.10">
    <property type="entry name" value="Winged helix-like DNA-binding domain superfamily/Winged helix DNA-binding domain"/>
    <property type="match status" value="1"/>
</dbReference>
<dbReference type="Pfam" id="PF00486">
    <property type="entry name" value="Trans_reg_C"/>
    <property type="match status" value="1"/>
</dbReference>
<keyword evidence="2" id="KW-0902">Two-component regulatory system</keyword>
<keyword evidence="4 7" id="KW-0238">DNA-binding</keyword>
<dbReference type="PANTHER" id="PTHR48111:SF1">
    <property type="entry name" value="TWO-COMPONENT RESPONSE REGULATOR ORR33"/>
    <property type="match status" value="1"/>
</dbReference>
<dbReference type="Proteomes" id="UP001259982">
    <property type="component" value="Unassembled WGS sequence"/>
</dbReference>
<feature type="domain" description="Response regulatory" evidence="8">
    <location>
        <begin position="2"/>
        <end position="116"/>
    </location>
</feature>
<evidence type="ECO:0000256" key="6">
    <source>
        <dbReference type="PROSITE-ProRule" id="PRU00169"/>
    </source>
</evidence>
<dbReference type="InterPro" id="IPR039420">
    <property type="entry name" value="WalR-like"/>
</dbReference>
<dbReference type="PANTHER" id="PTHR48111">
    <property type="entry name" value="REGULATOR OF RPOS"/>
    <property type="match status" value="1"/>
</dbReference>
<comment type="caution">
    <text evidence="10">The sequence shown here is derived from an EMBL/GenBank/DDBJ whole genome shotgun (WGS) entry which is preliminary data.</text>
</comment>
<sequence length="223" mass="24793">MNLLIVEDDPRVSDMLRRGLAAEGFTPDTAESGAAALARLGNVDYDLIILDLRLPDLDGVRLCQQIRDDGDVTPILMLTARDRVDDRVAGLRAGADDYLTKPFAFEELLARLEAISRRRRGHPAEQCLRVGQLTLTPDMHEARCGNQTIVLSAREFALLHCLMAGAPRVLSRTRLLERVWGPDADVTFNTVDVYIGYLRRKLGQCDAPPRLETVRGVGYRLVA</sequence>
<feature type="domain" description="OmpR/PhoB-type" evidence="9">
    <location>
        <begin position="125"/>
        <end position="223"/>
    </location>
</feature>
<dbReference type="Gene3D" id="3.40.50.2300">
    <property type="match status" value="1"/>
</dbReference>
<keyword evidence="5" id="KW-0804">Transcription</keyword>
<dbReference type="InterPro" id="IPR001867">
    <property type="entry name" value="OmpR/PhoB-type_DNA-bd"/>
</dbReference>
<dbReference type="InterPro" id="IPR001789">
    <property type="entry name" value="Sig_transdc_resp-reg_receiver"/>
</dbReference>
<organism evidence="10 11">
    <name type="scientific">Spectribacter acetivorans</name>
    <dbReference type="NCBI Taxonomy" id="3075603"/>
    <lineage>
        <taxon>Bacteria</taxon>
        <taxon>Pseudomonadati</taxon>
        <taxon>Pseudomonadota</taxon>
        <taxon>Gammaproteobacteria</taxon>
        <taxon>Salinisphaerales</taxon>
        <taxon>Salinisphaeraceae</taxon>
        <taxon>Spectribacter</taxon>
    </lineage>
</organism>
<dbReference type="InterPro" id="IPR011006">
    <property type="entry name" value="CheY-like_superfamily"/>
</dbReference>
<feature type="modified residue" description="4-aspartylphosphate" evidence="6">
    <location>
        <position position="51"/>
    </location>
</feature>
<reference evidence="10 11" key="1">
    <citation type="submission" date="2023-09" db="EMBL/GenBank/DDBJ databases">
        <authorList>
            <person name="Rey-Velasco X."/>
        </authorList>
    </citation>
    <scope>NUCLEOTIDE SEQUENCE [LARGE SCALE GENOMIC DNA]</scope>
    <source>
        <strain evidence="10 11">P385</strain>
    </source>
</reference>
<dbReference type="PROSITE" id="PS51755">
    <property type="entry name" value="OMPR_PHOB"/>
    <property type="match status" value="1"/>
</dbReference>
<protein>
    <submittedName>
        <fullName evidence="10">Response regulator transcription factor</fullName>
    </submittedName>
</protein>
<dbReference type="InterPro" id="IPR016032">
    <property type="entry name" value="Sig_transdc_resp-reg_C-effctor"/>
</dbReference>
<evidence type="ECO:0000259" key="9">
    <source>
        <dbReference type="PROSITE" id="PS51755"/>
    </source>
</evidence>
<dbReference type="CDD" id="cd00383">
    <property type="entry name" value="trans_reg_C"/>
    <property type="match status" value="1"/>
</dbReference>
<evidence type="ECO:0000256" key="3">
    <source>
        <dbReference type="ARBA" id="ARBA00023015"/>
    </source>
</evidence>
<evidence type="ECO:0000313" key="11">
    <source>
        <dbReference type="Proteomes" id="UP001259982"/>
    </source>
</evidence>
<evidence type="ECO:0000256" key="1">
    <source>
        <dbReference type="ARBA" id="ARBA00022553"/>
    </source>
</evidence>
<evidence type="ECO:0000313" key="10">
    <source>
        <dbReference type="EMBL" id="MDT0617955.1"/>
    </source>
</evidence>
<dbReference type="Pfam" id="PF00072">
    <property type="entry name" value="Response_reg"/>
    <property type="match status" value="1"/>
</dbReference>
<dbReference type="SMART" id="SM00862">
    <property type="entry name" value="Trans_reg_C"/>
    <property type="match status" value="1"/>
</dbReference>
<evidence type="ECO:0000256" key="2">
    <source>
        <dbReference type="ARBA" id="ARBA00023012"/>
    </source>
</evidence>
<dbReference type="CDD" id="cd17624">
    <property type="entry name" value="REC_OmpR_PmrA-like"/>
    <property type="match status" value="1"/>
</dbReference>
<name>A0ABU3B786_9GAMM</name>
<keyword evidence="1 6" id="KW-0597">Phosphoprotein</keyword>
<dbReference type="RefSeq" id="WP_311657938.1">
    <property type="nucleotide sequence ID" value="NZ_JAVRHY010000004.1"/>
</dbReference>
<dbReference type="Gene3D" id="6.10.250.690">
    <property type="match status" value="1"/>
</dbReference>
<dbReference type="SUPFAM" id="SSF52172">
    <property type="entry name" value="CheY-like"/>
    <property type="match status" value="1"/>
</dbReference>
<keyword evidence="11" id="KW-1185">Reference proteome</keyword>